<protein>
    <submittedName>
        <fullName evidence="1">Uncharacterized protein</fullName>
    </submittedName>
</protein>
<dbReference type="AlphaFoldDB" id="A0A9I9E8H0"/>
<evidence type="ECO:0000313" key="1">
    <source>
        <dbReference type="EnsemblPlants" id="MELO3C030243.2.1"/>
    </source>
</evidence>
<name>A0A9I9E8H0_CUCME</name>
<reference evidence="1" key="1">
    <citation type="submission" date="2023-03" db="UniProtKB">
        <authorList>
            <consortium name="EnsemblPlants"/>
        </authorList>
    </citation>
    <scope>IDENTIFICATION</scope>
</reference>
<organism evidence="1">
    <name type="scientific">Cucumis melo</name>
    <name type="common">Muskmelon</name>
    <dbReference type="NCBI Taxonomy" id="3656"/>
    <lineage>
        <taxon>Eukaryota</taxon>
        <taxon>Viridiplantae</taxon>
        <taxon>Streptophyta</taxon>
        <taxon>Embryophyta</taxon>
        <taxon>Tracheophyta</taxon>
        <taxon>Spermatophyta</taxon>
        <taxon>Magnoliopsida</taxon>
        <taxon>eudicotyledons</taxon>
        <taxon>Gunneridae</taxon>
        <taxon>Pentapetalae</taxon>
        <taxon>rosids</taxon>
        <taxon>fabids</taxon>
        <taxon>Cucurbitales</taxon>
        <taxon>Cucurbitaceae</taxon>
        <taxon>Benincaseae</taxon>
        <taxon>Cucumis</taxon>
    </lineage>
</organism>
<sequence>MDNVRSKAILWAKHMRGGDLVEERGIMLFCNGFGGRGLRVVEESMDHGIDRVHLCISLVRLDHTYN</sequence>
<proteinExistence type="predicted"/>
<accession>A0A9I9E8H0</accession>
<dbReference type="EnsemblPlants" id="MELO3C030243.2.1">
    <property type="protein sequence ID" value="MELO3C030243.2.1"/>
    <property type="gene ID" value="MELO3C030243.2"/>
</dbReference>
<dbReference type="Gramene" id="MELO3C030243.2.1">
    <property type="protein sequence ID" value="MELO3C030243.2.1"/>
    <property type="gene ID" value="MELO3C030243.2"/>
</dbReference>